<sequence>MRPQSLVLTSLGDQVLDRDLCVYSGSVIDLFGRAAVGEQATRSTLTRMVVHGPLPVPARTTWRTRCTRQTRTGDRAPRARLLLRDSSASGRVFGYSGASGRRTISKSTNWPLLSGEGQFRRVALLSDVVVRSTCPRSGVGVSLCSA</sequence>
<evidence type="ECO:0000313" key="3">
    <source>
        <dbReference type="Proteomes" id="UP001500403"/>
    </source>
</evidence>
<dbReference type="InterPro" id="IPR036388">
    <property type="entry name" value="WH-like_DNA-bd_sf"/>
</dbReference>
<dbReference type="InterPro" id="IPR012906">
    <property type="entry name" value="PaaX-like_N"/>
</dbReference>
<name>A0ABN3X6W9_9ACTN</name>
<organism evidence="2 3">
    <name type="scientific">Streptomyces enissocaesilis</name>
    <dbReference type="NCBI Taxonomy" id="332589"/>
    <lineage>
        <taxon>Bacteria</taxon>
        <taxon>Bacillati</taxon>
        <taxon>Actinomycetota</taxon>
        <taxon>Actinomycetes</taxon>
        <taxon>Kitasatosporales</taxon>
        <taxon>Streptomycetaceae</taxon>
        <taxon>Streptomyces</taxon>
        <taxon>Streptomyces rochei group</taxon>
    </lineage>
</organism>
<evidence type="ECO:0000259" key="1">
    <source>
        <dbReference type="Pfam" id="PF07848"/>
    </source>
</evidence>
<accession>A0ABN3X6W9</accession>
<feature type="domain" description="Transcriptional repressor PaaX-like N-terminal" evidence="1">
    <location>
        <begin position="2"/>
        <end position="54"/>
    </location>
</feature>
<dbReference type="Pfam" id="PF07848">
    <property type="entry name" value="PaaX"/>
    <property type="match status" value="1"/>
</dbReference>
<dbReference type="Proteomes" id="UP001500403">
    <property type="component" value="Unassembled WGS sequence"/>
</dbReference>
<dbReference type="Gene3D" id="1.10.10.10">
    <property type="entry name" value="Winged helix-like DNA-binding domain superfamily/Winged helix DNA-binding domain"/>
    <property type="match status" value="1"/>
</dbReference>
<protein>
    <recommendedName>
        <fullName evidence="1">Transcriptional repressor PaaX-like N-terminal domain-containing protein</fullName>
    </recommendedName>
</protein>
<gene>
    <name evidence="2" type="ORF">GCM10010446_23630</name>
</gene>
<evidence type="ECO:0000313" key="2">
    <source>
        <dbReference type="EMBL" id="GAA2937590.1"/>
    </source>
</evidence>
<reference evidence="2 3" key="1">
    <citation type="journal article" date="2019" name="Int. J. Syst. Evol. Microbiol.">
        <title>The Global Catalogue of Microorganisms (GCM) 10K type strain sequencing project: providing services to taxonomists for standard genome sequencing and annotation.</title>
        <authorList>
            <consortium name="The Broad Institute Genomics Platform"/>
            <consortium name="The Broad Institute Genome Sequencing Center for Infectious Disease"/>
            <person name="Wu L."/>
            <person name="Ma J."/>
        </authorList>
    </citation>
    <scope>NUCLEOTIDE SEQUENCE [LARGE SCALE GENOMIC DNA]</scope>
    <source>
        <strain evidence="2 3">JCM 9088</strain>
    </source>
</reference>
<comment type="caution">
    <text evidence="2">The sequence shown here is derived from an EMBL/GenBank/DDBJ whole genome shotgun (WGS) entry which is preliminary data.</text>
</comment>
<dbReference type="EMBL" id="BAAAUD010000021">
    <property type="protein sequence ID" value="GAA2937590.1"/>
    <property type="molecule type" value="Genomic_DNA"/>
</dbReference>
<proteinExistence type="predicted"/>
<keyword evidence="3" id="KW-1185">Reference proteome</keyword>